<accession>A0A6I2MBU5</accession>
<dbReference type="AlphaFoldDB" id="A0A6I2MBU5"/>
<dbReference type="Proteomes" id="UP000441585">
    <property type="component" value="Unassembled WGS sequence"/>
</dbReference>
<evidence type="ECO:0000313" key="2">
    <source>
        <dbReference type="Proteomes" id="UP000441585"/>
    </source>
</evidence>
<proteinExistence type="predicted"/>
<sequence>MLQRYRQLKLYTPRGLMMIVCSAFTSSKNGGVIGIAKDGEKAILKDGTFKLCRK</sequence>
<reference evidence="1 2" key="1">
    <citation type="submission" date="2019-11" db="EMBL/GenBank/DDBJ databases">
        <title>Bacillus idriensis genome.</title>
        <authorList>
            <person name="Konopka E.N."/>
            <person name="Newman J.D."/>
        </authorList>
    </citation>
    <scope>NUCLEOTIDE SEQUENCE [LARGE SCALE GENOMIC DNA]</scope>
    <source>
        <strain evidence="1 2">DSM 19097</strain>
    </source>
</reference>
<protein>
    <submittedName>
        <fullName evidence="1">Uncharacterized protein</fullName>
    </submittedName>
</protein>
<dbReference type="RefSeq" id="WP_154318778.1">
    <property type="nucleotide sequence ID" value="NZ_CAJGAA010000002.1"/>
</dbReference>
<keyword evidence="2" id="KW-1185">Reference proteome</keyword>
<evidence type="ECO:0000313" key="1">
    <source>
        <dbReference type="EMBL" id="MRX54824.1"/>
    </source>
</evidence>
<dbReference type="EMBL" id="WKKF01000002">
    <property type="protein sequence ID" value="MRX54824.1"/>
    <property type="molecule type" value="Genomic_DNA"/>
</dbReference>
<comment type="caution">
    <text evidence="1">The sequence shown here is derived from an EMBL/GenBank/DDBJ whole genome shotgun (WGS) entry which is preliminary data.</text>
</comment>
<gene>
    <name evidence="1" type="ORF">GJU41_12650</name>
</gene>
<name>A0A6I2MBU5_9BACI</name>
<organism evidence="1 2">
    <name type="scientific">Metabacillus idriensis</name>
    <dbReference type="NCBI Taxonomy" id="324768"/>
    <lineage>
        <taxon>Bacteria</taxon>
        <taxon>Bacillati</taxon>
        <taxon>Bacillota</taxon>
        <taxon>Bacilli</taxon>
        <taxon>Bacillales</taxon>
        <taxon>Bacillaceae</taxon>
        <taxon>Metabacillus</taxon>
    </lineage>
</organism>